<organism evidence="8">
    <name type="scientific">freshwater metagenome</name>
    <dbReference type="NCBI Taxonomy" id="449393"/>
    <lineage>
        <taxon>unclassified sequences</taxon>
        <taxon>metagenomes</taxon>
        <taxon>ecological metagenomes</taxon>
    </lineage>
</organism>
<keyword evidence="2" id="KW-1003">Cell membrane</keyword>
<evidence type="ECO:0000256" key="4">
    <source>
        <dbReference type="ARBA" id="ARBA00022989"/>
    </source>
</evidence>
<sequence>MNAFLDWFLSGVGSIDPILRVGLAGLAIVLETSVLVGLVIPGDTVVLVAATGASSTEEYIALIVVIIIGALIGESIGFALGHSFGPAIQHSKVGKWIGHKNWKAAERFLEHRGGWAIFISRFLPVLHSIVPLTAGITGMDYRRFIAWTAPACTVWAVAYVTVGRTAALTYEQLNQSLHFAGFIFAGIIVLFIAVMALVKKSLHRYTRHPDD</sequence>
<dbReference type="GO" id="GO:0005886">
    <property type="term" value="C:plasma membrane"/>
    <property type="evidence" value="ECO:0007669"/>
    <property type="project" value="UniProtKB-SubCell"/>
</dbReference>
<evidence type="ECO:0000256" key="3">
    <source>
        <dbReference type="ARBA" id="ARBA00022692"/>
    </source>
</evidence>
<feature type="transmembrane region" description="Helical" evidence="6">
    <location>
        <begin position="144"/>
        <end position="162"/>
    </location>
</feature>
<feature type="transmembrane region" description="Helical" evidence="6">
    <location>
        <begin position="60"/>
        <end position="80"/>
    </location>
</feature>
<evidence type="ECO:0000256" key="2">
    <source>
        <dbReference type="ARBA" id="ARBA00022475"/>
    </source>
</evidence>
<comment type="subcellular location">
    <subcellularLocation>
        <location evidence="1">Cell membrane</location>
        <topology evidence="1">Multi-pass membrane protein</topology>
    </subcellularLocation>
</comment>
<dbReference type="InterPro" id="IPR032818">
    <property type="entry name" value="DedA-like"/>
</dbReference>
<evidence type="ECO:0000313" key="8">
    <source>
        <dbReference type="EMBL" id="CAB4622402.1"/>
    </source>
</evidence>
<evidence type="ECO:0000256" key="6">
    <source>
        <dbReference type="SAM" id="Phobius"/>
    </source>
</evidence>
<dbReference type="Pfam" id="PF09335">
    <property type="entry name" value="VTT_dom"/>
    <property type="match status" value="1"/>
</dbReference>
<dbReference type="InterPro" id="IPR032816">
    <property type="entry name" value="VTT_dom"/>
</dbReference>
<dbReference type="EMBL" id="CAEZVJ010000009">
    <property type="protein sequence ID" value="CAB4622402.1"/>
    <property type="molecule type" value="Genomic_DNA"/>
</dbReference>
<gene>
    <name evidence="8" type="ORF">UFOPK1961_00160</name>
    <name evidence="9" type="ORF">UFOPK3364_00159</name>
</gene>
<dbReference type="EMBL" id="CAFBLO010000007">
    <property type="protein sequence ID" value="CAB4859323.1"/>
    <property type="molecule type" value="Genomic_DNA"/>
</dbReference>
<dbReference type="PANTHER" id="PTHR30353:SF15">
    <property type="entry name" value="INNER MEMBRANE PROTEIN YABI"/>
    <property type="match status" value="1"/>
</dbReference>
<dbReference type="PANTHER" id="PTHR30353">
    <property type="entry name" value="INNER MEMBRANE PROTEIN DEDA-RELATED"/>
    <property type="match status" value="1"/>
</dbReference>
<keyword evidence="3 6" id="KW-0812">Transmembrane</keyword>
<reference evidence="8" key="1">
    <citation type="submission" date="2020-05" db="EMBL/GenBank/DDBJ databases">
        <authorList>
            <person name="Chiriac C."/>
            <person name="Salcher M."/>
            <person name="Ghai R."/>
            <person name="Kavagutti S V."/>
        </authorList>
    </citation>
    <scope>NUCLEOTIDE SEQUENCE</scope>
</reference>
<protein>
    <submittedName>
        <fullName evidence="8">Unannotated protein</fullName>
    </submittedName>
</protein>
<keyword evidence="5 6" id="KW-0472">Membrane</keyword>
<feature type="transmembrane region" description="Helical" evidence="6">
    <location>
        <begin position="177"/>
        <end position="198"/>
    </location>
</feature>
<evidence type="ECO:0000256" key="5">
    <source>
        <dbReference type="ARBA" id="ARBA00023136"/>
    </source>
</evidence>
<feature type="domain" description="VTT" evidence="7">
    <location>
        <begin position="44"/>
        <end position="164"/>
    </location>
</feature>
<name>A0A6J6I7G9_9ZZZZ</name>
<keyword evidence="4 6" id="KW-1133">Transmembrane helix</keyword>
<dbReference type="AlphaFoldDB" id="A0A6J6I7G9"/>
<evidence type="ECO:0000259" key="7">
    <source>
        <dbReference type="Pfam" id="PF09335"/>
    </source>
</evidence>
<proteinExistence type="predicted"/>
<evidence type="ECO:0000313" key="9">
    <source>
        <dbReference type="EMBL" id="CAB4859323.1"/>
    </source>
</evidence>
<evidence type="ECO:0000256" key="1">
    <source>
        <dbReference type="ARBA" id="ARBA00004651"/>
    </source>
</evidence>
<accession>A0A6J6I7G9</accession>
<feature type="transmembrane region" description="Helical" evidence="6">
    <location>
        <begin position="21"/>
        <end position="40"/>
    </location>
</feature>